<dbReference type="CDD" id="cd05931">
    <property type="entry name" value="FAAL"/>
    <property type="match status" value="1"/>
</dbReference>
<dbReference type="RefSeq" id="WP_139253627.1">
    <property type="nucleotide sequence ID" value="NZ_MRCB01000004.1"/>
</dbReference>
<evidence type="ECO:0000256" key="6">
    <source>
        <dbReference type="ARBA" id="ARBA00023098"/>
    </source>
</evidence>
<dbReference type="InterPro" id="IPR006162">
    <property type="entry name" value="Ppantetheine_attach_site"/>
</dbReference>
<dbReference type="PANTHER" id="PTHR43775">
    <property type="entry name" value="FATTY ACID SYNTHASE"/>
    <property type="match status" value="1"/>
</dbReference>
<dbReference type="GO" id="GO:0031177">
    <property type="term" value="F:phosphopantetheine binding"/>
    <property type="evidence" value="ECO:0007669"/>
    <property type="project" value="InterPro"/>
</dbReference>
<dbReference type="GO" id="GO:0005886">
    <property type="term" value="C:plasma membrane"/>
    <property type="evidence" value="ECO:0007669"/>
    <property type="project" value="TreeGrafter"/>
</dbReference>
<feature type="domain" description="Ketosynthase family 3 (KS3)" evidence="8">
    <location>
        <begin position="717"/>
        <end position="1125"/>
    </location>
</feature>
<feature type="domain" description="Carrier" evidence="7">
    <location>
        <begin position="607"/>
        <end position="684"/>
    </location>
</feature>
<dbReference type="GO" id="GO:0071770">
    <property type="term" value="P:DIM/DIP cell wall layer assembly"/>
    <property type="evidence" value="ECO:0007669"/>
    <property type="project" value="TreeGrafter"/>
</dbReference>
<dbReference type="SUPFAM" id="SSF56801">
    <property type="entry name" value="Acetyl-CoA synthetase-like"/>
    <property type="match status" value="1"/>
</dbReference>
<dbReference type="Pfam" id="PF00109">
    <property type="entry name" value="ketoacyl-synt"/>
    <property type="match status" value="1"/>
</dbReference>
<dbReference type="GO" id="GO:0004315">
    <property type="term" value="F:3-oxoacyl-[acyl-carrier-protein] synthase activity"/>
    <property type="evidence" value="ECO:0007669"/>
    <property type="project" value="InterPro"/>
</dbReference>
<dbReference type="InterPro" id="IPR045851">
    <property type="entry name" value="AMP-bd_C_sf"/>
</dbReference>
<protein>
    <submittedName>
        <fullName evidence="9">Beta-ketoacyl synthase</fullName>
    </submittedName>
</protein>
<dbReference type="InterPro" id="IPR050091">
    <property type="entry name" value="PKS_NRPS_Biosynth_Enz"/>
</dbReference>
<dbReference type="InterPro" id="IPR042099">
    <property type="entry name" value="ANL_N_sf"/>
</dbReference>
<dbReference type="SMART" id="SM01294">
    <property type="entry name" value="PKS_PP_betabranch"/>
    <property type="match status" value="1"/>
</dbReference>
<feature type="non-terminal residue" evidence="9">
    <location>
        <position position="1265"/>
    </location>
</feature>
<dbReference type="Gene3D" id="1.10.1200.10">
    <property type="entry name" value="ACP-like"/>
    <property type="match status" value="1"/>
</dbReference>
<dbReference type="STRING" id="1921803.NIES593_04985"/>
<dbReference type="PANTHER" id="PTHR43775:SF37">
    <property type="entry name" value="SI:DKEY-61P9.11"/>
    <property type="match status" value="1"/>
</dbReference>
<dbReference type="Pfam" id="PF23024">
    <property type="entry name" value="AMP-dom_DIP2-like"/>
    <property type="match status" value="1"/>
</dbReference>
<proteinExistence type="inferred from homology"/>
<dbReference type="PROSITE" id="PS52004">
    <property type="entry name" value="KS3_2"/>
    <property type="match status" value="1"/>
</dbReference>
<comment type="similarity">
    <text evidence="1">Belongs to the ATP-dependent AMP-binding enzyme family.</text>
</comment>
<dbReference type="Pfam" id="PF00501">
    <property type="entry name" value="AMP-binding"/>
    <property type="match status" value="1"/>
</dbReference>
<evidence type="ECO:0000259" key="8">
    <source>
        <dbReference type="PROSITE" id="PS52004"/>
    </source>
</evidence>
<name>A0A1U7HNI9_9CYAN</name>
<dbReference type="AlphaFoldDB" id="A0A1U7HNI9"/>
<sequence>MSGNFSNFVDLLSDRASKQSEKIVFTFMGDGETVTDSLTYYQLDKRARAIAATLQSLNAQGERALLLYQSGLEFICAFFGCLYAGVIAVPAYPPRANRSLERLQAIVSDAQANFALTTEALVSTIEGRLTKYLSTEAIRCLTTDNIDSHSASQWQPINLSEDNLAFLQYTSGSTGMPKGVMVSHGNLIHNSSLINRCFQDTAESKGVSWLPPYHDMGLIGGILQPIYVGASQALMPPVAFLQRPLRWLQAISRDRATTSGAPNFAYELCVTQIAPEHRETLDLSCWTLAFTGAEPVRAETLERFAEAFASCGFRKEAFYPCYGMAETTLIVSGGLKEAAPILKTFDGKAIKQNRIINASPSENGSITLVGCGQTVEDQKILIVNPETLKRCHSNEIGEIWVSGKSVAQGYWNRKTQTEETFNAYVADTQEGPFLRTGDLGFLQDGELFVTGRLKDLVIVRGRNHYPQDIELTVEKSHEAIRESAGAAFSVDVHGEEHLAIACEVKRHYIRKLDLEEIASAIRKAVVQNHELQPFAIVLLKTGSIPKTSSGKIQRHACKAGFLEGSLEALGEWRQGEKGKLELGSWNSEVGTRKSEVEGTRETRETNKQQQTIQAWLVSNIAQRLGISPQEIDVREPFASYGLDSVQAVRLSAELEDWLGRKLSPTLAYDYPSIATLAAYLGQENSGTRKHTEKEISQSAVLPEPLPGACGGFTKIEQSPIAVIGIGCRFPGANNPEAFWKLLCEGKDAITQVNERWEGNDWGGFLERVDQFDPQFFGISPREAHEMDPQQRLLLEVSWEALESAGIAANQLAGSTTGVFVGISSSDYSQIRLRHQLEPDAYAGTGNAHSIAANRLSYFFDLRGPSLTIDTACSSSLVAVHLAAKSLQNGECDRALVGGVNLILSPELTQTFTQAGMMSSDGRCKTFDASADGYVRGEGCGVIILKRLGDAQRDGDNILAVIRGSAINQDGRSNGLTAPNGLAQQAVIRQALYDAGVNPAEISYIETHGTGTSLGDPIEVNSLKTVLMQGRSANQPLWLGSVKTNIGHLEAAAGIAGLIKVILCLQYEEIPAHLHLNALNPHIDLQETSISIPTQRQPWNRGEQTRLAGVSSFGFGGTNAHVVLQESGVVGADLSRNSTDLPTVNVQNPLVQKSEVIERSLHILTLSAKSQTALKDLVKSYEQYLTNHPETLLENICFTANTGRSHFNYRIAIVTDSGKQLRSRLATFGNGQEAPGLIAGTADTGIDRKIAFLFTGQGSQYVGMGY</sequence>
<dbReference type="Pfam" id="PF02801">
    <property type="entry name" value="Ketoacyl-synt_C"/>
    <property type="match status" value="1"/>
</dbReference>
<dbReference type="FunFam" id="3.40.47.10:FF:000019">
    <property type="entry name" value="Polyketide synthase type I"/>
    <property type="match status" value="1"/>
</dbReference>
<accession>A0A1U7HNI9</accession>
<dbReference type="Gene3D" id="3.30.70.3290">
    <property type="match status" value="1"/>
</dbReference>
<dbReference type="Pfam" id="PF00550">
    <property type="entry name" value="PP-binding"/>
    <property type="match status" value="1"/>
</dbReference>
<dbReference type="InterPro" id="IPR036736">
    <property type="entry name" value="ACP-like_sf"/>
</dbReference>
<evidence type="ECO:0000256" key="3">
    <source>
        <dbReference type="ARBA" id="ARBA00022553"/>
    </source>
</evidence>
<dbReference type="SMART" id="SM00825">
    <property type="entry name" value="PKS_KS"/>
    <property type="match status" value="1"/>
</dbReference>
<dbReference type="InterPro" id="IPR000873">
    <property type="entry name" value="AMP-dep_synth/lig_dom"/>
</dbReference>
<dbReference type="InterPro" id="IPR020845">
    <property type="entry name" value="AMP-binding_CS"/>
</dbReference>
<keyword evidence="6" id="KW-0443">Lipid metabolism</keyword>
<dbReference type="GO" id="GO:0004312">
    <property type="term" value="F:fatty acid synthase activity"/>
    <property type="evidence" value="ECO:0007669"/>
    <property type="project" value="TreeGrafter"/>
</dbReference>
<dbReference type="OrthoDB" id="499075at2"/>
<dbReference type="SUPFAM" id="SSF53901">
    <property type="entry name" value="Thiolase-like"/>
    <property type="match status" value="1"/>
</dbReference>
<dbReference type="Gene3D" id="3.40.47.10">
    <property type="match status" value="1"/>
</dbReference>
<dbReference type="EMBL" id="MRCB01000004">
    <property type="protein sequence ID" value="OKH25124.1"/>
    <property type="molecule type" value="Genomic_DNA"/>
</dbReference>
<dbReference type="CDD" id="cd00833">
    <property type="entry name" value="PKS"/>
    <property type="match status" value="1"/>
</dbReference>
<dbReference type="InterPro" id="IPR016039">
    <property type="entry name" value="Thiolase-like"/>
</dbReference>
<evidence type="ECO:0000256" key="1">
    <source>
        <dbReference type="ARBA" id="ARBA00006432"/>
    </source>
</evidence>
<dbReference type="GO" id="GO:0005737">
    <property type="term" value="C:cytoplasm"/>
    <property type="evidence" value="ECO:0007669"/>
    <property type="project" value="TreeGrafter"/>
</dbReference>
<reference evidence="9 10" key="1">
    <citation type="submission" date="2016-11" db="EMBL/GenBank/DDBJ databases">
        <title>Draft Genome Sequences of Nine Cyanobacterial Strains from Diverse Habitats.</title>
        <authorList>
            <person name="Zhu T."/>
            <person name="Hou S."/>
            <person name="Lu X."/>
            <person name="Hess W.R."/>
        </authorList>
    </citation>
    <scope>NUCLEOTIDE SEQUENCE [LARGE SCALE GENOMIC DNA]</scope>
    <source>
        <strain evidence="9 10">NIES-593</strain>
    </source>
</reference>
<dbReference type="InterPro" id="IPR025110">
    <property type="entry name" value="AMP-bd_C"/>
</dbReference>
<dbReference type="Gene3D" id="3.40.366.10">
    <property type="entry name" value="Malonyl-Coenzyme A Acyl Carrier Protein, domain 2"/>
    <property type="match status" value="1"/>
</dbReference>
<gene>
    <name evidence="9" type="ORF">NIES593_04985</name>
</gene>
<organism evidence="9 10">
    <name type="scientific">Hydrococcus rivularis NIES-593</name>
    <dbReference type="NCBI Taxonomy" id="1921803"/>
    <lineage>
        <taxon>Bacteria</taxon>
        <taxon>Bacillati</taxon>
        <taxon>Cyanobacteriota</taxon>
        <taxon>Cyanophyceae</taxon>
        <taxon>Pleurocapsales</taxon>
        <taxon>Hydrococcaceae</taxon>
        <taxon>Hydrococcus</taxon>
    </lineage>
</organism>
<dbReference type="PROSITE" id="PS00606">
    <property type="entry name" value="KS3_1"/>
    <property type="match status" value="1"/>
</dbReference>
<evidence type="ECO:0000256" key="5">
    <source>
        <dbReference type="ARBA" id="ARBA00022832"/>
    </source>
</evidence>
<evidence type="ECO:0000313" key="9">
    <source>
        <dbReference type="EMBL" id="OKH25124.1"/>
    </source>
</evidence>
<keyword evidence="10" id="KW-1185">Reference proteome</keyword>
<dbReference type="PROSITE" id="PS50075">
    <property type="entry name" value="CARRIER"/>
    <property type="match status" value="1"/>
</dbReference>
<dbReference type="InterPro" id="IPR020841">
    <property type="entry name" value="PKS_Beta-ketoAc_synthase_dom"/>
</dbReference>
<dbReference type="FunFam" id="3.40.50.12780:FF:000013">
    <property type="entry name" value="Long-chain-fatty-acid--AMP ligase FadD32"/>
    <property type="match status" value="1"/>
</dbReference>
<keyword evidence="5" id="KW-0276">Fatty acid metabolism</keyword>
<evidence type="ECO:0000256" key="2">
    <source>
        <dbReference type="ARBA" id="ARBA00022450"/>
    </source>
</evidence>
<evidence type="ECO:0000256" key="4">
    <source>
        <dbReference type="ARBA" id="ARBA00022679"/>
    </source>
</evidence>
<keyword evidence="3" id="KW-0597">Phosphoprotein</keyword>
<dbReference type="PROSITE" id="PS00455">
    <property type="entry name" value="AMP_BINDING"/>
    <property type="match status" value="1"/>
</dbReference>
<evidence type="ECO:0000313" key="10">
    <source>
        <dbReference type="Proteomes" id="UP000186868"/>
    </source>
</evidence>
<dbReference type="PROSITE" id="PS00012">
    <property type="entry name" value="PHOSPHOPANTETHEINE"/>
    <property type="match status" value="1"/>
</dbReference>
<dbReference type="InterPro" id="IPR040097">
    <property type="entry name" value="FAAL/FAAC"/>
</dbReference>
<dbReference type="InterPro" id="IPR001227">
    <property type="entry name" value="Ac_transferase_dom_sf"/>
</dbReference>
<evidence type="ECO:0000259" key="7">
    <source>
        <dbReference type="PROSITE" id="PS50075"/>
    </source>
</evidence>
<comment type="caution">
    <text evidence="9">The sequence shown here is derived from an EMBL/GenBank/DDBJ whole genome shotgun (WGS) entry which is preliminary data.</text>
</comment>
<dbReference type="Gene3D" id="3.30.300.30">
    <property type="match status" value="1"/>
</dbReference>
<dbReference type="InterPro" id="IPR014031">
    <property type="entry name" value="Ketoacyl_synth_C"/>
</dbReference>
<keyword evidence="4" id="KW-0808">Transferase</keyword>
<dbReference type="SUPFAM" id="SSF47336">
    <property type="entry name" value="ACP-like"/>
    <property type="match status" value="1"/>
</dbReference>
<dbReference type="InterPro" id="IPR020806">
    <property type="entry name" value="PKS_PP-bd"/>
</dbReference>
<dbReference type="Proteomes" id="UP000186868">
    <property type="component" value="Unassembled WGS sequence"/>
</dbReference>
<dbReference type="GO" id="GO:0006633">
    <property type="term" value="P:fatty acid biosynthetic process"/>
    <property type="evidence" value="ECO:0007669"/>
    <property type="project" value="InterPro"/>
</dbReference>
<dbReference type="InterPro" id="IPR014030">
    <property type="entry name" value="Ketoacyl_synth_N"/>
</dbReference>
<dbReference type="SMART" id="SM00823">
    <property type="entry name" value="PKS_PP"/>
    <property type="match status" value="1"/>
</dbReference>
<dbReference type="InterPro" id="IPR009081">
    <property type="entry name" value="PP-bd_ACP"/>
</dbReference>
<dbReference type="Gene3D" id="3.40.50.12780">
    <property type="entry name" value="N-terminal domain of ligase-like"/>
    <property type="match status" value="1"/>
</dbReference>
<dbReference type="Pfam" id="PF22621">
    <property type="entry name" value="CurL-like_PKS_C"/>
    <property type="match status" value="1"/>
</dbReference>
<dbReference type="InterPro" id="IPR018201">
    <property type="entry name" value="Ketoacyl_synth_AS"/>
</dbReference>
<keyword evidence="2" id="KW-0596">Phosphopantetheine</keyword>